<sequence>MSTPSCSSANPPDTSPTAVVASSESLAAFKFWASQSVGNFSGNVFRAWLYSFEDYCDTFNLPDATCLKEVGSKLCDNARIWHQDMLFNTWDEWKAEAKKRFISYEPDPHHLLNQVKINQFTSLWPFIVKFQEYANKVLAQQTKCF</sequence>
<gene>
    <name evidence="1" type="ORF">DSO57_1028920</name>
</gene>
<organism evidence="1 2">
    <name type="scientific">Entomophthora muscae</name>
    <dbReference type="NCBI Taxonomy" id="34485"/>
    <lineage>
        <taxon>Eukaryota</taxon>
        <taxon>Fungi</taxon>
        <taxon>Fungi incertae sedis</taxon>
        <taxon>Zoopagomycota</taxon>
        <taxon>Entomophthoromycotina</taxon>
        <taxon>Entomophthoromycetes</taxon>
        <taxon>Entomophthorales</taxon>
        <taxon>Entomophthoraceae</taxon>
        <taxon>Entomophthora</taxon>
    </lineage>
</organism>
<dbReference type="EMBL" id="QTSX02003027">
    <property type="protein sequence ID" value="KAJ9072302.1"/>
    <property type="molecule type" value="Genomic_DNA"/>
</dbReference>
<name>A0ACC2TDK0_9FUNG</name>
<dbReference type="Proteomes" id="UP001165960">
    <property type="component" value="Unassembled WGS sequence"/>
</dbReference>
<proteinExistence type="predicted"/>
<evidence type="ECO:0000313" key="1">
    <source>
        <dbReference type="EMBL" id="KAJ9072302.1"/>
    </source>
</evidence>
<comment type="caution">
    <text evidence="1">The sequence shown here is derived from an EMBL/GenBank/DDBJ whole genome shotgun (WGS) entry which is preliminary data.</text>
</comment>
<reference evidence="1" key="1">
    <citation type="submission" date="2022-04" db="EMBL/GenBank/DDBJ databases">
        <title>Genome of the entomopathogenic fungus Entomophthora muscae.</title>
        <authorList>
            <person name="Elya C."/>
            <person name="Lovett B.R."/>
            <person name="Lee E."/>
            <person name="Macias A.M."/>
            <person name="Hajek A.E."/>
            <person name="De Bivort B.L."/>
            <person name="Kasson M.T."/>
            <person name="De Fine Licht H.H."/>
            <person name="Stajich J.E."/>
        </authorList>
    </citation>
    <scope>NUCLEOTIDE SEQUENCE</scope>
    <source>
        <strain evidence="1">Berkeley</strain>
    </source>
</reference>
<protein>
    <submittedName>
        <fullName evidence="1">Uncharacterized protein</fullName>
    </submittedName>
</protein>
<keyword evidence="2" id="KW-1185">Reference proteome</keyword>
<evidence type="ECO:0000313" key="2">
    <source>
        <dbReference type="Proteomes" id="UP001165960"/>
    </source>
</evidence>
<accession>A0ACC2TDK0</accession>